<gene>
    <name evidence="14" type="primary">folK</name>
    <name evidence="14" type="ORF">J1C47_00540</name>
</gene>
<keyword evidence="6" id="KW-0547">Nucleotide-binding</keyword>
<dbReference type="EC" id="2.7.6.3" evidence="3"/>
<comment type="similarity">
    <text evidence="2">Belongs to the HPPK family.</text>
</comment>
<dbReference type="GO" id="GO:0003848">
    <property type="term" value="F:2-amino-4-hydroxy-6-hydroxymethyldihydropteridine diphosphokinase activity"/>
    <property type="evidence" value="ECO:0007669"/>
    <property type="project" value="UniProtKB-EC"/>
</dbReference>
<evidence type="ECO:0000256" key="10">
    <source>
        <dbReference type="ARBA" id="ARBA00029409"/>
    </source>
</evidence>
<evidence type="ECO:0000256" key="1">
    <source>
        <dbReference type="ARBA" id="ARBA00005051"/>
    </source>
</evidence>
<evidence type="ECO:0000259" key="13">
    <source>
        <dbReference type="PROSITE" id="PS00794"/>
    </source>
</evidence>
<dbReference type="SUPFAM" id="SSF55083">
    <property type="entry name" value="6-hydroxymethyl-7,8-dihydropterin pyrophosphokinase, HPPK"/>
    <property type="match status" value="1"/>
</dbReference>
<comment type="pathway">
    <text evidence="1">Cofactor biosynthesis; tetrahydrofolate biosynthesis; 2-amino-4-hydroxy-6-hydroxymethyl-7,8-dihydropteridine diphosphate from 7,8-dihydroneopterin triphosphate: step 4/4.</text>
</comment>
<comment type="caution">
    <text evidence="14">The sequence shown here is derived from an EMBL/GenBank/DDBJ whole genome shotgun (WGS) entry which is preliminary data.</text>
</comment>
<comment type="function">
    <text evidence="10">Catalyzes the transfer of pyrophosphate from adenosine triphosphate (ATP) to 6-hydroxymethyl-7,8-dihydropterin, an enzymatic step in folate biosynthesis pathway.</text>
</comment>
<evidence type="ECO:0000313" key="15">
    <source>
        <dbReference type="Proteomes" id="UP000664288"/>
    </source>
</evidence>
<evidence type="ECO:0000313" key="14">
    <source>
        <dbReference type="EMBL" id="MBO0902115.1"/>
    </source>
</evidence>
<keyword evidence="8" id="KW-0067">ATP-binding</keyword>
<evidence type="ECO:0000256" key="5">
    <source>
        <dbReference type="ARBA" id="ARBA00022679"/>
    </source>
</evidence>
<proteinExistence type="inferred from homology"/>
<keyword evidence="15" id="KW-1185">Reference proteome</keyword>
<evidence type="ECO:0000256" key="3">
    <source>
        <dbReference type="ARBA" id="ARBA00013253"/>
    </source>
</evidence>
<sequence length="166" mass="17579">MVRAHLGLGGNLGDPGATMAAALRAIDARDDCAVVAVSRLFRTPPWGNTDQPDFINACAALDTTLSPRRLLDLALATERDFNRVRAERWGPRTLDIDVLDYAGETWNDADLTLPHPRIGERAFVLVPLADIAPGLVVGGARVADLAGAVDAGGIVAVTASGDWWRG</sequence>
<dbReference type="InterPro" id="IPR000550">
    <property type="entry name" value="Hppk"/>
</dbReference>
<keyword evidence="9" id="KW-0289">Folate biosynthesis</keyword>
<evidence type="ECO:0000256" key="6">
    <source>
        <dbReference type="ARBA" id="ARBA00022741"/>
    </source>
</evidence>
<dbReference type="InterPro" id="IPR035907">
    <property type="entry name" value="Hppk_sf"/>
</dbReference>
<evidence type="ECO:0000256" key="9">
    <source>
        <dbReference type="ARBA" id="ARBA00022909"/>
    </source>
</evidence>
<evidence type="ECO:0000256" key="8">
    <source>
        <dbReference type="ARBA" id="ARBA00022840"/>
    </source>
</evidence>
<protein>
    <recommendedName>
        <fullName evidence="4">2-amino-4-hydroxy-6-hydroxymethyldihydropteridine pyrophosphokinase</fullName>
        <ecNumber evidence="3">2.7.6.3</ecNumber>
    </recommendedName>
    <alternativeName>
        <fullName evidence="11">6-hydroxymethyl-7,8-dihydropterin pyrophosphokinase</fullName>
    </alternativeName>
    <alternativeName>
        <fullName evidence="12">7,8-dihydro-6-hydroxymethylpterin-pyrophosphokinase</fullName>
    </alternativeName>
</protein>
<feature type="domain" description="7,8-dihydro-6-hydroxymethylpterin-pyrophosphokinase" evidence="13">
    <location>
        <begin position="88"/>
        <end position="99"/>
    </location>
</feature>
<accession>A0ABS3IXI7</accession>
<keyword evidence="5 14" id="KW-0808">Transferase</keyword>
<dbReference type="PANTHER" id="PTHR43071">
    <property type="entry name" value="2-AMINO-4-HYDROXY-6-HYDROXYMETHYLDIHYDROPTERIDINE PYROPHOSPHOKINASE"/>
    <property type="match status" value="1"/>
</dbReference>
<dbReference type="RefSeq" id="WP_207348764.1">
    <property type="nucleotide sequence ID" value="NZ_JAFMPY010000001.1"/>
</dbReference>
<keyword evidence="7" id="KW-0418">Kinase</keyword>
<organism evidence="14 15">
    <name type="scientific">Jiella sonneratiae</name>
    <dbReference type="NCBI Taxonomy" id="2816856"/>
    <lineage>
        <taxon>Bacteria</taxon>
        <taxon>Pseudomonadati</taxon>
        <taxon>Pseudomonadota</taxon>
        <taxon>Alphaproteobacteria</taxon>
        <taxon>Hyphomicrobiales</taxon>
        <taxon>Aurantimonadaceae</taxon>
        <taxon>Jiella</taxon>
    </lineage>
</organism>
<evidence type="ECO:0000256" key="2">
    <source>
        <dbReference type="ARBA" id="ARBA00005810"/>
    </source>
</evidence>
<dbReference type="PANTHER" id="PTHR43071:SF1">
    <property type="entry name" value="2-AMINO-4-HYDROXY-6-HYDROXYMETHYLDIHYDROPTERIDINE PYROPHOSPHOKINASE"/>
    <property type="match status" value="1"/>
</dbReference>
<dbReference type="Pfam" id="PF01288">
    <property type="entry name" value="HPPK"/>
    <property type="match status" value="1"/>
</dbReference>
<dbReference type="EMBL" id="JAFMPY010000001">
    <property type="protein sequence ID" value="MBO0902115.1"/>
    <property type="molecule type" value="Genomic_DNA"/>
</dbReference>
<reference evidence="14 15" key="1">
    <citation type="submission" date="2021-03" db="EMBL/GenBank/DDBJ databases">
        <title>Whole genome sequence of Jiella sp. MQZ13P-4.</title>
        <authorList>
            <person name="Tuo L."/>
        </authorList>
    </citation>
    <scope>NUCLEOTIDE SEQUENCE [LARGE SCALE GENOMIC DNA]</scope>
    <source>
        <strain evidence="14 15">MQZ13P-4</strain>
    </source>
</reference>
<evidence type="ECO:0000256" key="12">
    <source>
        <dbReference type="ARBA" id="ARBA00033413"/>
    </source>
</evidence>
<evidence type="ECO:0000256" key="7">
    <source>
        <dbReference type="ARBA" id="ARBA00022777"/>
    </source>
</evidence>
<evidence type="ECO:0000256" key="4">
    <source>
        <dbReference type="ARBA" id="ARBA00016218"/>
    </source>
</evidence>
<dbReference type="NCBIfam" id="TIGR01498">
    <property type="entry name" value="folK"/>
    <property type="match status" value="1"/>
</dbReference>
<dbReference type="PROSITE" id="PS00794">
    <property type="entry name" value="HPPK"/>
    <property type="match status" value="1"/>
</dbReference>
<evidence type="ECO:0000256" key="11">
    <source>
        <dbReference type="ARBA" id="ARBA00029766"/>
    </source>
</evidence>
<dbReference type="Proteomes" id="UP000664288">
    <property type="component" value="Unassembled WGS sequence"/>
</dbReference>
<dbReference type="CDD" id="cd00483">
    <property type="entry name" value="HPPK"/>
    <property type="match status" value="1"/>
</dbReference>
<dbReference type="Gene3D" id="3.30.70.560">
    <property type="entry name" value="7,8-Dihydro-6-hydroxymethylpterin-pyrophosphokinase HPPK"/>
    <property type="match status" value="1"/>
</dbReference>
<name>A0ABS3IXI7_9HYPH</name>